<dbReference type="Pfam" id="PF01609">
    <property type="entry name" value="DDE_Tnp_1"/>
    <property type="match status" value="1"/>
</dbReference>
<dbReference type="RefSeq" id="WP_060669384.1">
    <property type="nucleotide sequence ID" value="NZ_JBHTNP010000053.1"/>
</dbReference>
<dbReference type="InterPro" id="IPR002559">
    <property type="entry name" value="Transposase_11"/>
</dbReference>
<dbReference type="Gene3D" id="3.90.350.10">
    <property type="entry name" value="Transposase Inhibitor Protein From Tn5, Chain A, domain 1"/>
    <property type="match status" value="1"/>
</dbReference>
<protein>
    <recommendedName>
        <fullName evidence="1">Transposase IS4-like domain-containing protein</fullName>
    </recommendedName>
</protein>
<evidence type="ECO:0000259" key="1">
    <source>
        <dbReference type="Pfam" id="PF01609"/>
    </source>
</evidence>
<sequence length="349" mass="40655">MTNYNTFSQAIYTTKRSIYDFSSKLTEGMQKPNKNFILDILFGMAKSKSVLLSNIARTLEEPIDTIQTVKRLSNRMDEFHETTELLENYEELIKPFLQEEDNLILVDNSEIVKPTACKMEALGQVRDGSTGKIGNGYWTTNMIAVAPRTKHPISVYSHLYSSAEKGFISENDETYKGLDYVDQLLGEKKATFVMDRGYDNIEVMKKILKQENNFIIRLKKNRNLLYQNKKFSVHDLAIRRKGKINFRSEIKGTVYDLKVSHLTVEIPSLKGKKFTMIVVYGYGKEPMVLLTNKRIQKKAEVISVLKAYITRWRIEEMFRVQKQEFELENIRVRTLPRLKRMFLLLSIMV</sequence>
<proteinExistence type="predicted"/>
<reference evidence="2 3" key="1">
    <citation type="submission" date="2015-07" db="EMBL/GenBank/DDBJ databases">
        <title>High-quality draft genome sequence of Oceanobacillus caeni HM6, a bacillus isolated from a human feces.</title>
        <authorList>
            <person name="Kumar J."/>
            <person name="Verma M.K."/>
            <person name="Pandey R."/>
            <person name="Bhambi M."/>
            <person name="Chauhan N."/>
        </authorList>
    </citation>
    <scope>NUCLEOTIDE SEQUENCE [LARGE SCALE GENOMIC DNA]</scope>
    <source>
        <strain evidence="2 3">HM6</strain>
    </source>
</reference>
<gene>
    <name evidence="2" type="ORF">AFL42_17810</name>
</gene>
<dbReference type="InterPro" id="IPR012337">
    <property type="entry name" value="RNaseH-like_sf"/>
</dbReference>
<comment type="caution">
    <text evidence="2">The sequence shown here is derived from an EMBL/GenBank/DDBJ whole genome shotgun (WGS) entry which is preliminary data.</text>
</comment>
<dbReference type="EMBL" id="LGTK01000164">
    <property type="protein sequence ID" value="KPH67130.1"/>
    <property type="molecule type" value="Genomic_DNA"/>
</dbReference>
<name>A0ABR5MEX8_9BACI</name>
<accession>A0ABR5MEX8</accession>
<evidence type="ECO:0000313" key="2">
    <source>
        <dbReference type="EMBL" id="KPH67130.1"/>
    </source>
</evidence>
<evidence type="ECO:0000313" key="3">
    <source>
        <dbReference type="Proteomes" id="UP000037854"/>
    </source>
</evidence>
<dbReference type="SUPFAM" id="SSF53098">
    <property type="entry name" value="Ribonuclease H-like"/>
    <property type="match status" value="1"/>
</dbReference>
<organism evidence="2 3">
    <name type="scientific">Oceanobacillus caeni</name>
    <dbReference type="NCBI Taxonomy" id="405946"/>
    <lineage>
        <taxon>Bacteria</taxon>
        <taxon>Bacillati</taxon>
        <taxon>Bacillota</taxon>
        <taxon>Bacilli</taxon>
        <taxon>Bacillales</taxon>
        <taxon>Bacillaceae</taxon>
        <taxon>Oceanobacillus</taxon>
    </lineage>
</organism>
<keyword evidence="3" id="KW-1185">Reference proteome</keyword>
<feature type="domain" description="Transposase IS4-like" evidence="1">
    <location>
        <begin position="181"/>
        <end position="347"/>
    </location>
</feature>
<feature type="non-terminal residue" evidence="2">
    <location>
        <position position="349"/>
    </location>
</feature>
<dbReference type="Proteomes" id="UP000037854">
    <property type="component" value="Unassembled WGS sequence"/>
</dbReference>